<sequence>MNDKLVELCFAARLLFIGLWTLADCEGYLEDRPKRIKMSLFPADQLDVDALLGDLATAGFIHRYKVAGVRYIHVVNFSKHQNPHHKEALSVIPKPVSQDEDVAVRDDAGSGAIMPINKDMDSAMDMGHMDMRGGLDMTEDNLSHAPVLPRANLGHASVLPQTDPADSLIPDSLNLIPDSLIPDSHDASLDSAIHACSHRKRAAPNHLKSSTLRRISPALLSLGLASVLLTSAHADTPKFVSWNDPTPSALQPFDGNPDAVADMAGQSLFFYPQARKTITLPYTRGPKSYANVQYYTGAIVVSASPDQVAKALSDFSGYQKLFPKMTESTVQAQEGDVNDPNGSVKSIVKYHLLIKIPFPFLTFDEDVLIQHERKNNSISTLILKSSIQYGTGRFEWFPLKNGKTLVTLTQWGDLDHPVGFLVSTVLSAMPEIKQAIPSGIEGFVLESLRQRFNPDTQQTPLPLSNIVPTMTMTSNQEATLYKLLQQGGTVQFSHRPVWLATAVRPEKLYFVSSFYHMPASLDQMKEAFATPKNFPEIYRQVRKVTSTPLADGSTQNDVKIALGLGILSIPMHLNLIYKAESELATRLYSTGGDIEFVQGRITLKPTSNKTTLVNITAGGKLGEHPPFLLKLGKSLPYYDYLSTAGTAPVIFEKARVWVSKK</sequence>
<dbReference type="AlphaFoldDB" id="A0A345P6S0"/>
<dbReference type="SUPFAM" id="SSF55961">
    <property type="entry name" value="Bet v1-like"/>
    <property type="match status" value="1"/>
</dbReference>
<dbReference type="CDD" id="cd07812">
    <property type="entry name" value="SRPBCC"/>
    <property type="match status" value="1"/>
</dbReference>
<protein>
    <submittedName>
        <fullName evidence="1">SRPBCC family protein</fullName>
    </submittedName>
</protein>
<proteinExistence type="predicted"/>
<dbReference type="KEGG" id="mbah:HYN46_09085"/>
<evidence type="ECO:0000313" key="2">
    <source>
        <dbReference type="Proteomes" id="UP000253940"/>
    </source>
</evidence>
<organism evidence="1 2">
    <name type="scientific">Aquirhabdus parva</name>
    <dbReference type="NCBI Taxonomy" id="2283318"/>
    <lineage>
        <taxon>Bacteria</taxon>
        <taxon>Pseudomonadati</taxon>
        <taxon>Pseudomonadota</taxon>
        <taxon>Gammaproteobacteria</taxon>
        <taxon>Moraxellales</taxon>
        <taxon>Moraxellaceae</taxon>
        <taxon>Aquirhabdus</taxon>
    </lineage>
</organism>
<keyword evidence="2" id="KW-1185">Reference proteome</keyword>
<reference evidence="1 2" key="1">
    <citation type="submission" date="2018-07" db="EMBL/GenBank/DDBJ databases">
        <title>Genome sequencing of Moraxellaceae gen. HYN0046.</title>
        <authorList>
            <person name="Kim M."/>
            <person name="Yi H."/>
        </authorList>
    </citation>
    <scope>NUCLEOTIDE SEQUENCE [LARGE SCALE GENOMIC DNA]</scope>
    <source>
        <strain evidence="1 2">HYN0046</strain>
    </source>
</reference>
<dbReference type="Proteomes" id="UP000253940">
    <property type="component" value="Chromosome"/>
</dbReference>
<name>A0A345P6S0_9GAMM</name>
<dbReference type="InterPro" id="IPR023393">
    <property type="entry name" value="START-like_dom_sf"/>
</dbReference>
<dbReference type="Gene3D" id="3.30.530.20">
    <property type="match status" value="1"/>
</dbReference>
<accession>A0A345P6S0</accession>
<dbReference type="EMBL" id="CP031222">
    <property type="protein sequence ID" value="AXI02979.1"/>
    <property type="molecule type" value="Genomic_DNA"/>
</dbReference>
<evidence type="ECO:0000313" key="1">
    <source>
        <dbReference type="EMBL" id="AXI02979.1"/>
    </source>
</evidence>
<gene>
    <name evidence="1" type="ORF">HYN46_09085</name>
</gene>
<dbReference type="OrthoDB" id="6703823at2"/>